<comment type="subcellular location">
    <subcellularLocation>
        <location evidence="2">Endoplasmic reticulum membrane</location>
        <topology evidence="2">Multi-pass membrane protein</topology>
    </subcellularLocation>
    <subcellularLocation>
        <location evidence="1">Membrane</location>
        <topology evidence="1">Multi-pass membrane protein</topology>
        <orientation evidence="1">Lumenal side</orientation>
    </subcellularLocation>
</comment>
<evidence type="ECO:0000313" key="13">
    <source>
        <dbReference type="RefSeq" id="XP_032815574.1"/>
    </source>
</evidence>
<dbReference type="GO" id="GO:0033619">
    <property type="term" value="P:membrane protein proteolysis"/>
    <property type="evidence" value="ECO:0007669"/>
    <property type="project" value="TreeGrafter"/>
</dbReference>
<feature type="signal peptide" evidence="10">
    <location>
        <begin position="1"/>
        <end position="18"/>
    </location>
</feature>
<keyword evidence="7 9" id="KW-1133">Transmembrane helix</keyword>
<name>A0AAJ7X0K4_PETMA</name>
<dbReference type="GO" id="GO:0042500">
    <property type="term" value="F:aspartic endopeptidase activity, intramembrane cleaving"/>
    <property type="evidence" value="ECO:0007669"/>
    <property type="project" value="InterPro"/>
</dbReference>
<dbReference type="InterPro" id="IPR006639">
    <property type="entry name" value="Preselin/SPP"/>
</dbReference>
<evidence type="ECO:0000256" key="6">
    <source>
        <dbReference type="ARBA" id="ARBA00022824"/>
    </source>
</evidence>
<proteinExistence type="inferred from homology"/>
<feature type="transmembrane region" description="Helical" evidence="9">
    <location>
        <begin position="242"/>
        <end position="259"/>
    </location>
</feature>
<keyword evidence="5" id="KW-0378">Hydrolase</keyword>
<feature type="transmembrane region" description="Helical" evidence="9">
    <location>
        <begin position="296"/>
        <end position="315"/>
    </location>
</feature>
<dbReference type="KEGG" id="pmrn:116945285"/>
<dbReference type="PANTHER" id="PTHR12174">
    <property type="entry name" value="SIGNAL PEPTIDE PEPTIDASE"/>
    <property type="match status" value="1"/>
</dbReference>
<evidence type="ECO:0000313" key="12">
    <source>
        <dbReference type="RefSeq" id="XP_032815573.1"/>
    </source>
</evidence>
<evidence type="ECO:0000256" key="1">
    <source>
        <dbReference type="ARBA" id="ARBA00004366"/>
    </source>
</evidence>
<evidence type="ECO:0000256" key="7">
    <source>
        <dbReference type="ARBA" id="ARBA00022989"/>
    </source>
</evidence>
<organism evidence="11 12">
    <name type="scientific">Petromyzon marinus</name>
    <name type="common">Sea lamprey</name>
    <dbReference type="NCBI Taxonomy" id="7757"/>
    <lineage>
        <taxon>Eukaryota</taxon>
        <taxon>Metazoa</taxon>
        <taxon>Chordata</taxon>
        <taxon>Craniata</taxon>
        <taxon>Vertebrata</taxon>
        <taxon>Cyclostomata</taxon>
        <taxon>Hyperoartia</taxon>
        <taxon>Petromyzontiformes</taxon>
        <taxon>Petromyzontidae</taxon>
        <taxon>Petromyzon</taxon>
    </lineage>
</organism>
<feature type="chain" id="PRO_5044709664" evidence="10">
    <location>
        <begin position="19"/>
        <end position="370"/>
    </location>
</feature>
<dbReference type="GO" id="GO:0098554">
    <property type="term" value="C:cytoplasmic side of endoplasmic reticulum membrane"/>
    <property type="evidence" value="ECO:0007669"/>
    <property type="project" value="TreeGrafter"/>
</dbReference>
<reference evidence="12 13" key="1">
    <citation type="submission" date="2025-04" db="UniProtKB">
        <authorList>
            <consortium name="RefSeq"/>
        </authorList>
    </citation>
    <scope>IDENTIFICATION</scope>
    <source>
        <tissue evidence="12 13">Sperm</tissue>
    </source>
</reference>
<dbReference type="Pfam" id="PF04258">
    <property type="entry name" value="Peptidase_A22B"/>
    <property type="match status" value="2"/>
</dbReference>
<sequence>MAGRVALSAFSLLPVVCGARRAARRDQVKQAACAVEEPSRGWLAARAPLCSGVALLALHFLYRMCPHDVLSEVLAVYSLVLGTVALLCSIRPTVLAMLPEGFPNTWYQVTLNQGLGTARREIWSMRFDRRDLLSLAASLSVGLCYFVTKHWATSDVLAASLALRGVELLPLCSIPAACLLFACLCLHDITSCQELSGLEGNIPIALVFPKELFGDGVDVSPFVIVPLDTVVIPAECSINNKIMPTAVSHYSGIFIAFLLKFDISIERNSRVYFYTGLTSYAAGLCLTAVLEQYALPIFPYLAPVYLGLPLLVAAYRAELTEMFCFVSAVERSPHTPQASELPLMPGYPAALGAFMSCKPRLYHIADPSSV</sequence>
<evidence type="ECO:0000256" key="2">
    <source>
        <dbReference type="ARBA" id="ARBA00004477"/>
    </source>
</evidence>
<dbReference type="RefSeq" id="XP_032815573.1">
    <property type="nucleotide sequence ID" value="XM_032959682.1"/>
</dbReference>
<keyword evidence="6" id="KW-0256">Endoplasmic reticulum</keyword>
<gene>
    <name evidence="12 13 14" type="primary">LOC116945285</name>
</gene>
<evidence type="ECO:0000256" key="3">
    <source>
        <dbReference type="ARBA" id="ARBA00006859"/>
    </source>
</evidence>
<dbReference type="GO" id="GO:0098553">
    <property type="term" value="C:lumenal side of endoplasmic reticulum membrane"/>
    <property type="evidence" value="ECO:0007669"/>
    <property type="project" value="TreeGrafter"/>
</dbReference>
<evidence type="ECO:0000256" key="10">
    <source>
        <dbReference type="SAM" id="SignalP"/>
    </source>
</evidence>
<feature type="transmembrane region" description="Helical" evidence="9">
    <location>
        <begin position="271"/>
        <end position="290"/>
    </location>
</feature>
<evidence type="ECO:0000256" key="5">
    <source>
        <dbReference type="ARBA" id="ARBA00022801"/>
    </source>
</evidence>
<keyword evidence="11" id="KW-1185">Reference proteome</keyword>
<keyword evidence="4 9" id="KW-0812">Transmembrane</keyword>
<dbReference type="Proteomes" id="UP001318040">
    <property type="component" value="Chromosome 23"/>
</dbReference>
<dbReference type="InterPro" id="IPR007369">
    <property type="entry name" value="Peptidase_A22B_SPP"/>
</dbReference>
<evidence type="ECO:0000256" key="4">
    <source>
        <dbReference type="ARBA" id="ARBA00022692"/>
    </source>
</evidence>
<evidence type="ECO:0000313" key="14">
    <source>
        <dbReference type="RefSeq" id="XP_032815575.1"/>
    </source>
</evidence>
<evidence type="ECO:0000256" key="8">
    <source>
        <dbReference type="ARBA" id="ARBA00023136"/>
    </source>
</evidence>
<dbReference type="SMART" id="SM00730">
    <property type="entry name" value="PSN"/>
    <property type="match status" value="1"/>
</dbReference>
<dbReference type="PANTHER" id="PTHR12174:SF23">
    <property type="entry name" value="MINOR HISTOCOMPATIBILITY ANTIGEN H13"/>
    <property type="match status" value="1"/>
</dbReference>
<evidence type="ECO:0000256" key="9">
    <source>
        <dbReference type="SAM" id="Phobius"/>
    </source>
</evidence>
<dbReference type="AlphaFoldDB" id="A0AAJ7X0K4"/>
<accession>A0AAJ7X0K4</accession>
<dbReference type="RefSeq" id="XP_032815574.1">
    <property type="nucleotide sequence ID" value="XM_032959683.1"/>
</dbReference>
<dbReference type="GO" id="GO:0006465">
    <property type="term" value="P:signal peptide processing"/>
    <property type="evidence" value="ECO:0007669"/>
    <property type="project" value="TreeGrafter"/>
</dbReference>
<keyword evidence="10" id="KW-0732">Signal</keyword>
<dbReference type="RefSeq" id="XP_032815575.1">
    <property type="nucleotide sequence ID" value="XM_032959684.1"/>
</dbReference>
<keyword evidence="8 9" id="KW-0472">Membrane</keyword>
<evidence type="ECO:0000313" key="11">
    <source>
        <dbReference type="Proteomes" id="UP001318040"/>
    </source>
</evidence>
<protein>
    <submittedName>
        <fullName evidence="12 13">Minor histocompatibility antigen H13-like isoform X1</fullName>
    </submittedName>
</protein>
<comment type="similarity">
    <text evidence="3">Belongs to the peptidase A22B family.</text>
</comment>